<name>A0A131YUY3_RHIAP</name>
<dbReference type="InterPro" id="IPR011042">
    <property type="entry name" value="6-blade_b-propeller_TolB-like"/>
</dbReference>
<reference evidence="4" key="1">
    <citation type="journal article" date="2016" name="Ticks Tick Borne Dis.">
        <title>De novo assembly and annotation of the salivary gland transcriptome of Rhipicephalus appendiculatus male and female ticks during blood feeding.</title>
        <authorList>
            <person name="de Castro M.H."/>
            <person name="de Klerk D."/>
            <person name="Pienaar R."/>
            <person name="Latif A.A."/>
            <person name="Rees D.J."/>
            <person name="Mans B.J."/>
        </authorList>
    </citation>
    <scope>NUCLEOTIDE SEQUENCE</scope>
    <source>
        <tissue evidence="4">Salivary glands</tissue>
    </source>
</reference>
<dbReference type="PANTHER" id="PTHR46388">
    <property type="entry name" value="NHL REPEAT-CONTAINING PROTEIN 2"/>
    <property type="match status" value="1"/>
</dbReference>
<dbReference type="InterPro" id="IPR001258">
    <property type="entry name" value="NHL_repeat"/>
</dbReference>
<dbReference type="Pfam" id="PF13905">
    <property type="entry name" value="Thioredoxin_8"/>
    <property type="match status" value="1"/>
</dbReference>
<dbReference type="SUPFAM" id="SSF52833">
    <property type="entry name" value="Thioredoxin-like"/>
    <property type="match status" value="1"/>
</dbReference>
<evidence type="ECO:0000259" key="3">
    <source>
        <dbReference type="Pfam" id="PF13905"/>
    </source>
</evidence>
<feature type="repeat" description="NHL" evidence="2">
    <location>
        <begin position="455"/>
        <end position="486"/>
    </location>
</feature>
<evidence type="ECO:0000313" key="4">
    <source>
        <dbReference type="EMBL" id="JAP82787.1"/>
    </source>
</evidence>
<evidence type="ECO:0000256" key="2">
    <source>
        <dbReference type="PROSITE-ProRule" id="PRU00504"/>
    </source>
</evidence>
<dbReference type="InterPro" id="IPR012336">
    <property type="entry name" value="Thioredoxin-like_fold"/>
</dbReference>
<dbReference type="PROSITE" id="PS51125">
    <property type="entry name" value="NHL"/>
    <property type="match status" value="1"/>
</dbReference>
<dbReference type="EMBL" id="GEDV01005770">
    <property type="protein sequence ID" value="JAP82787.1"/>
    <property type="molecule type" value="Transcribed_RNA"/>
</dbReference>
<feature type="domain" description="Thioredoxin-like fold" evidence="3">
    <location>
        <begin position="76"/>
        <end position="171"/>
    </location>
</feature>
<sequence length="688" mass="74375">MEPCDGYPTSLLKLRNSQEEFENKFYAAGECDRNAIVASYIAEVSSSDDPFIVTDLGTDLEWINTSRPLVSSDLRGRVVVLDFFTFCCINCQHVLPTVKHLEQEFPVQSGLLVVGIHSAKFDHEKQLGNVSKALMRLGITHPVVNDAHSSLWKHLRINCWPTLVVLGPSGQALLFLVGEGATQLLLPFCRVAMERFHPSPVTTLPLAPGALPTGPLCFPAKVCATEMRLIIADTGHHRIVITNHSGKVLQVVGGYEPGYRDGPLNGALFSEPNGVQWRDPHFILVADTGNHAIREVDLENGTVSTLAGTGKQGEDTEGGCLGQQQELNSPWDIYLVDNVLFIAMAGSHQIWAFFFRDEVLFGKQAYSKGTCACIAGSGAEGNRNNSYPLRATFAQPSGLCFQPPSSLHIADSESSSIRSLSLKDGTVRNVVGGGLDPTDLFCFGDTDGVALNAKLQHPLGVAWSTLKGRLYVADSYNHKVKEVDVEKRLCNTLVGGASVEDLPGVHSQFARLSEPGGLCIFGSKMYVADTNNHCVKVVDLDSGRVDVLAIVAPQATDCDGVSEESVSGGKCVSSVKLSPGGQLCLRLDPPVGLAVGAPNRWRVHCSQQVWLQNPLPAGTLEPATQATANLTLHEHSVEQEVNIQVTLQVYLCKGDVCAPHSWSFCVALFVDNEGPKSQEVFFSKDMYA</sequence>
<accession>A0A131YUY3</accession>
<dbReference type="Gene3D" id="3.40.30.10">
    <property type="entry name" value="Glutaredoxin"/>
    <property type="match status" value="1"/>
</dbReference>
<dbReference type="Gene3D" id="2.120.10.30">
    <property type="entry name" value="TolB, C-terminal domain"/>
    <property type="match status" value="3"/>
</dbReference>
<organism evidence="4">
    <name type="scientific">Rhipicephalus appendiculatus</name>
    <name type="common">Brown ear tick</name>
    <dbReference type="NCBI Taxonomy" id="34631"/>
    <lineage>
        <taxon>Eukaryota</taxon>
        <taxon>Metazoa</taxon>
        <taxon>Ecdysozoa</taxon>
        <taxon>Arthropoda</taxon>
        <taxon>Chelicerata</taxon>
        <taxon>Arachnida</taxon>
        <taxon>Acari</taxon>
        <taxon>Parasitiformes</taxon>
        <taxon>Ixodida</taxon>
        <taxon>Ixodoidea</taxon>
        <taxon>Ixodidae</taxon>
        <taxon>Rhipicephalinae</taxon>
        <taxon>Rhipicephalus</taxon>
        <taxon>Rhipicephalus</taxon>
    </lineage>
</organism>
<dbReference type="SUPFAM" id="SSF101898">
    <property type="entry name" value="NHL repeat"/>
    <property type="match status" value="1"/>
</dbReference>
<dbReference type="PANTHER" id="PTHR46388:SF2">
    <property type="entry name" value="NHL REPEAT-CONTAINING PROTEIN 2"/>
    <property type="match status" value="1"/>
</dbReference>
<protein>
    <submittedName>
        <fullName evidence="4">Tlpa like family</fullName>
    </submittedName>
</protein>
<proteinExistence type="predicted"/>
<dbReference type="AlphaFoldDB" id="A0A131YUY3"/>
<evidence type="ECO:0000256" key="1">
    <source>
        <dbReference type="ARBA" id="ARBA00022737"/>
    </source>
</evidence>
<keyword evidence="1" id="KW-0677">Repeat</keyword>
<dbReference type="InterPro" id="IPR036249">
    <property type="entry name" value="Thioredoxin-like_sf"/>
</dbReference>